<dbReference type="Gene3D" id="2.50.20.10">
    <property type="entry name" value="Lipoprotein localisation LolA/LolB/LppX"/>
    <property type="match status" value="1"/>
</dbReference>
<feature type="region of interest" description="Disordered" evidence="1">
    <location>
        <begin position="130"/>
        <end position="149"/>
    </location>
</feature>
<evidence type="ECO:0000256" key="1">
    <source>
        <dbReference type="SAM" id="MobiDB-lite"/>
    </source>
</evidence>
<feature type="chain" id="PRO_5015755817" description="MucB/RseB N-terminal domain-containing protein" evidence="2">
    <location>
        <begin position="31"/>
        <end position="364"/>
    </location>
</feature>
<evidence type="ECO:0000313" key="4">
    <source>
        <dbReference type="Proteomes" id="UP000239352"/>
    </source>
</evidence>
<proteinExistence type="predicted"/>
<protein>
    <recommendedName>
        <fullName evidence="5">MucB/RseB N-terminal domain-containing protein</fullName>
    </recommendedName>
</protein>
<feature type="region of interest" description="Disordered" evidence="1">
    <location>
        <begin position="246"/>
        <end position="277"/>
    </location>
</feature>
<reference evidence="3 4" key="1">
    <citation type="submission" date="2018-03" db="EMBL/GenBank/DDBJ databases">
        <title>Actinopolyspora mortivallis from Sahara, screening for active biomolecules.</title>
        <authorList>
            <person name="Selama O."/>
            <person name="Wellington E.M.H."/>
            <person name="Hacene H."/>
        </authorList>
    </citation>
    <scope>NUCLEOTIDE SEQUENCE [LARGE SCALE GENOMIC DNA]</scope>
    <source>
        <strain evidence="3 4">M5A</strain>
    </source>
</reference>
<sequence>MRRRSIALTASAGIAAGALGLTSLALPAGAQNPRLPATSPQELVASVLESGRAPAMAGTVTVHNRLGLPALPGTEEAGEFLSGGQKSLRVWSDGNQGYRMSVPTSQGEVTVVDDGNTVWKWTSAERTVVKHHTGEHDAGTRGDDAPAGNPSELARELVGKLRDSSEVTVDGTTKVAGEDAYELVLTPDPGERTKLREVRVAVGAEHSLPLRVEVNTNGSGEPALSAGFSRLDFGRQDPELFQFTPPEDARVRTADPEEGDHPDGEHRQRADSTPRIVGDGWDTVVVSELPQQATRQEGTTERERAGSPENPRGILDTVGEPISGSWGHGRVVDTAAGTAVITSDGRVAAGAVPRQVLTEALRNS</sequence>
<accession>A0A2T0H0G8</accession>
<dbReference type="PANTHER" id="PTHR37507">
    <property type="entry name" value="SPORULATION PROTEIN YDCC"/>
    <property type="match status" value="1"/>
</dbReference>
<gene>
    <name evidence="3" type="ORF">CEP50_03300</name>
</gene>
<dbReference type="Proteomes" id="UP000239352">
    <property type="component" value="Unassembled WGS sequence"/>
</dbReference>
<keyword evidence="4" id="KW-1185">Reference proteome</keyword>
<feature type="compositionally biased region" description="Basic and acidic residues" evidence="1">
    <location>
        <begin position="132"/>
        <end position="144"/>
    </location>
</feature>
<dbReference type="EMBL" id="PVSR01000002">
    <property type="protein sequence ID" value="PRW64855.1"/>
    <property type="molecule type" value="Genomic_DNA"/>
</dbReference>
<feature type="region of interest" description="Disordered" evidence="1">
    <location>
        <begin position="289"/>
        <end position="326"/>
    </location>
</feature>
<evidence type="ECO:0000313" key="3">
    <source>
        <dbReference type="EMBL" id="PRW64855.1"/>
    </source>
</evidence>
<evidence type="ECO:0008006" key="5">
    <source>
        <dbReference type="Google" id="ProtNLM"/>
    </source>
</evidence>
<dbReference type="PANTHER" id="PTHR37507:SF2">
    <property type="entry name" value="SPORULATION PROTEIN YDCC"/>
    <property type="match status" value="1"/>
</dbReference>
<dbReference type="InParanoid" id="A0A2T0H0G8"/>
<feature type="compositionally biased region" description="Basic and acidic residues" evidence="1">
    <location>
        <begin position="247"/>
        <end position="272"/>
    </location>
</feature>
<dbReference type="InterPro" id="IPR052944">
    <property type="entry name" value="Sporulation_related"/>
</dbReference>
<dbReference type="InterPro" id="IPR029046">
    <property type="entry name" value="LolA/LolB/LppX"/>
</dbReference>
<name>A0A2T0H0G8_ACTMO</name>
<dbReference type="RefSeq" id="WP_106112420.1">
    <property type="nucleotide sequence ID" value="NZ_PVSR01000002.1"/>
</dbReference>
<organism evidence="3 4">
    <name type="scientific">Actinopolyspora mortivallis</name>
    <dbReference type="NCBI Taxonomy" id="33906"/>
    <lineage>
        <taxon>Bacteria</taxon>
        <taxon>Bacillati</taxon>
        <taxon>Actinomycetota</taxon>
        <taxon>Actinomycetes</taxon>
        <taxon>Actinopolysporales</taxon>
        <taxon>Actinopolysporaceae</taxon>
        <taxon>Actinopolyspora</taxon>
    </lineage>
</organism>
<dbReference type="SUPFAM" id="SSF89392">
    <property type="entry name" value="Prokaryotic lipoproteins and lipoprotein localization factors"/>
    <property type="match status" value="1"/>
</dbReference>
<keyword evidence="2" id="KW-0732">Signal</keyword>
<feature type="signal peptide" evidence="2">
    <location>
        <begin position="1"/>
        <end position="30"/>
    </location>
</feature>
<evidence type="ECO:0000256" key="2">
    <source>
        <dbReference type="SAM" id="SignalP"/>
    </source>
</evidence>
<comment type="caution">
    <text evidence="3">The sequence shown here is derived from an EMBL/GenBank/DDBJ whole genome shotgun (WGS) entry which is preliminary data.</text>
</comment>
<dbReference type="STRING" id="1050202.GCA_000384035_00616"/>
<dbReference type="AlphaFoldDB" id="A0A2T0H0G8"/>